<evidence type="ECO:0000259" key="4">
    <source>
        <dbReference type="Pfam" id="PF07992"/>
    </source>
</evidence>
<evidence type="ECO:0000313" key="5">
    <source>
        <dbReference type="EMBL" id="AIG97824.1"/>
    </source>
</evidence>
<dbReference type="Gene3D" id="3.30.390.30">
    <property type="match status" value="1"/>
</dbReference>
<gene>
    <name evidence="5" type="ORF">AFULGI_00010410</name>
</gene>
<sequence length="429" mass="47725">MKYDYVIIGNSAGGIGCVEAIRELDVDSSVLVISAEKYHAYSRALIPYYLDGKIEFEKMYYRPPDFYEKMDVETKLGVRAVGVDVEAKKVLLENGEEVEYGKLLIATGGKPFIPPMEGLGGQSNVFTFLKMDDVLAVEKAIKEAKKAVVLGGGIIGLMASEVLAKKGLDVKVVELADRVLAPVVDEPTSRIVERKFEENGVEIILNNTISKVVGEEKVEKVILRDGRELEADMLLVAVGVVPNVDIVKNTPIKVNRGIVVNRKMETSVKDVYACGDCAEIYDFVFGANRVLPLWPTAYTGGRIAGFNMVGIEREYNLATSMNAMHFFDYYIINAGLNVPNDSEEFEVIYRLEGDSYRKFALKDGRIAGFIIAGKMERAGIFLKLMEEGIDVSSFKEKLLKDNFGFLDIPEPTRWKLIEDKIKLGVVREI</sequence>
<dbReference type="SUPFAM" id="SSF51905">
    <property type="entry name" value="FAD/NAD(P)-binding domain"/>
    <property type="match status" value="2"/>
</dbReference>
<dbReference type="InterPro" id="IPR036188">
    <property type="entry name" value="FAD/NAD-bd_sf"/>
</dbReference>
<proteinExistence type="predicted"/>
<accession>A0A075WFD7</accession>
<dbReference type="InterPro" id="IPR016156">
    <property type="entry name" value="FAD/NAD-linked_Rdtase_dimer_sf"/>
</dbReference>
<dbReference type="PRINTS" id="PR00411">
    <property type="entry name" value="PNDRDTASEI"/>
</dbReference>
<evidence type="ECO:0000313" key="6">
    <source>
        <dbReference type="Proteomes" id="UP000028501"/>
    </source>
</evidence>
<dbReference type="AlphaFoldDB" id="A0A075WFD7"/>
<keyword evidence="3" id="KW-0274">FAD</keyword>
<dbReference type="HOGENOM" id="CLU_003291_4_4_2"/>
<feature type="domain" description="FAD/NAD(P)-binding" evidence="4">
    <location>
        <begin position="3"/>
        <end position="299"/>
    </location>
</feature>
<dbReference type="RefSeq" id="WP_048095440.1">
    <property type="nucleotide sequence ID" value="NZ_CP006577.1"/>
</dbReference>
<dbReference type="PRINTS" id="PR00368">
    <property type="entry name" value="FADPNR"/>
</dbReference>
<name>A0A075WFD7_ARCFL</name>
<dbReference type="GO" id="GO:0016491">
    <property type="term" value="F:oxidoreductase activity"/>
    <property type="evidence" value="ECO:0007669"/>
    <property type="project" value="InterPro"/>
</dbReference>
<dbReference type="InterPro" id="IPR023753">
    <property type="entry name" value="FAD/NAD-binding_dom"/>
</dbReference>
<dbReference type="Pfam" id="PF07992">
    <property type="entry name" value="Pyr_redox_2"/>
    <property type="match status" value="1"/>
</dbReference>
<evidence type="ECO:0000256" key="1">
    <source>
        <dbReference type="ARBA" id="ARBA00001974"/>
    </source>
</evidence>
<dbReference type="EMBL" id="CP006577">
    <property type="protein sequence ID" value="AIG97824.1"/>
    <property type="molecule type" value="Genomic_DNA"/>
</dbReference>
<reference evidence="5 6" key="1">
    <citation type="submission" date="2013-07" db="EMBL/GenBank/DDBJ databases">
        <title>Genome of Archaeoglobus fulgidus.</title>
        <authorList>
            <person name="Fiebig A."/>
            <person name="Birkeland N.-K."/>
        </authorList>
    </citation>
    <scope>NUCLEOTIDE SEQUENCE [LARGE SCALE GENOMIC DNA]</scope>
    <source>
        <strain evidence="5 6">DSM 8774</strain>
    </source>
</reference>
<dbReference type="Proteomes" id="UP000028501">
    <property type="component" value="Chromosome"/>
</dbReference>
<dbReference type="InterPro" id="IPR050260">
    <property type="entry name" value="FAD-bd_OxRdtase"/>
</dbReference>
<evidence type="ECO:0000256" key="3">
    <source>
        <dbReference type="ARBA" id="ARBA00022827"/>
    </source>
</evidence>
<keyword evidence="2" id="KW-0285">Flavoprotein</keyword>
<dbReference type="GeneID" id="24794552"/>
<evidence type="ECO:0000256" key="2">
    <source>
        <dbReference type="ARBA" id="ARBA00022630"/>
    </source>
</evidence>
<protein>
    <submittedName>
        <fullName evidence="5">NAD(P)H-nitrite reductase</fullName>
    </submittedName>
</protein>
<dbReference type="PROSITE" id="PS51257">
    <property type="entry name" value="PROKAR_LIPOPROTEIN"/>
    <property type="match status" value="1"/>
</dbReference>
<dbReference type="KEGG" id="afg:AFULGI_00010410"/>
<dbReference type="Gene3D" id="3.50.50.60">
    <property type="entry name" value="FAD/NAD(P)-binding domain"/>
    <property type="match status" value="2"/>
</dbReference>
<dbReference type="PANTHER" id="PTHR43429:SF3">
    <property type="entry name" value="NITRITE REDUCTASE [NAD(P)H]"/>
    <property type="match status" value="1"/>
</dbReference>
<organism evidence="5 6">
    <name type="scientific">Archaeoglobus fulgidus DSM 8774</name>
    <dbReference type="NCBI Taxonomy" id="1344584"/>
    <lineage>
        <taxon>Archaea</taxon>
        <taxon>Methanobacteriati</taxon>
        <taxon>Methanobacteriota</taxon>
        <taxon>Archaeoglobi</taxon>
        <taxon>Archaeoglobales</taxon>
        <taxon>Archaeoglobaceae</taxon>
        <taxon>Archaeoglobus</taxon>
    </lineage>
</organism>
<dbReference type="PANTHER" id="PTHR43429">
    <property type="entry name" value="PYRIDINE NUCLEOTIDE-DISULFIDE OXIDOREDUCTASE DOMAIN-CONTAINING"/>
    <property type="match status" value="1"/>
</dbReference>
<comment type="cofactor">
    <cofactor evidence="1">
        <name>FAD</name>
        <dbReference type="ChEBI" id="CHEBI:57692"/>
    </cofactor>
</comment>